<dbReference type="PANTHER" id="PTHR33121:SF71">
    <property type="entry name" value="OXYGEN SENSOR PROTEIN DOSP"/>
    <property type="match status" value="1"/>
</dbReference>
<dbReference type="PROSITE" id="PS50885">
    <property type="entry name" value="HAMP"/>
    <property type="match status" value="1"/>
</dbReference>
<name>A0A4Q0VTI7_9BACI</name>
<dbReference type="InterPro" id="IPR035919">
    <property type="entry name" value="EAL_sf"/>
</dbReference>
<evidence type="ECO:0000313" key="10">
    <source>
        <dbReference type="EMBL" id="RXJ00285.1"/>
    </source>
</evidence>
<evidence type="ECO:0000256" key="4">
    <source>
        <dbReference type="ARBA" id="ARBA00022989"/>
    </source>
</evidence>
<dbReference type="Pfam" id="PF00563">
    <property type="entry name" value="EAL"/>
    <property type="match status" value="1"/>
</dbReference>
<evidence type="ECO:0000256" key="2">
    <source>
        <dbReference type="ARBA" id="ARBA00022475"/>
    </source>
</evidence>
<dbReference type="InterPro" id="IPR000160">
    <property type="entry name" value="GGDEF_dom"/>
</dbReference>
<dbReference type="CDD" id="cd06225">
    <property type="entry name" value="HAMP"/>
    <property type="match status" value="1"/>
</dbReference>
<dbReference type="InterPro" id="IPR003660">
    <property type="entry name" value="HAMP_dom"/>
</dbReference>
<evidence type="ECO:0000256" key="6">
    <source>
        <dbReference type="SAM" id="Phobius"/>
    </source>
</evidence>
<dbReference type="PANTHER" id="PTHR33121">
    <property type="entry name" value="CYCLIC DI-GMP PHOSPHODIESTERASE PDEF"/>
    <property type="match status" value="1"/>
</dbReference>
<protein>
    <submittedName>
        <fullName evidence="10">EAL domain-containing protein</fullName>
    </submittedName>
</protein>
<dbReference type="PROSITE" id="PS50883">
    <property type="entry name" value="EAL"/>
    <property type="match status" value="1"/>
</dbReference>
<comment type="caution">
    <text evidence="10">The sequence shown here is derived from an EMBL/GenBank/DDBJ whole genome shotgun (WGS) entry which is preliminary data.</text>
</comment>
<evidence type="ECO:0000313" key="11">
    <source>
        <dbReference type="Proteomes" id="UP000290649"/>
    </source>
</evidence>
<dbReference type="Pfam" id="PF02743">
    <property type="entry name" value="dCache_1"/>
    <property type="match status" value="1"/>
</dbReference>
<feature type="domain" description="GGDEF" evidence="9">
    <location>
        <begin position="384"/>
        <end position="516"/>
    </location>
</feature>
<dbReference type="CDD" id="cd01948">
    <property type="entry name" value="EAL"/>
    <property type="match status" value="1"/>
</dbReference>
<dbReference type="RefSeq" id="WP_129078505.1">
    <property type="nucleotide sequence ID" value="NZ_QOUX01000039.1"/>
</dbReference>
<dbReference type="InterPro" id="IPR001633">
    <property type="entry name" value="EAL_dom"/>
</dbReference>
<dbReference type="Proteomes" id="UP000290649">
    <property type="component" value="Unassembled WGS sequence"/>
</dbReference>
<dbReference type="OrthoDB" id="9759607at2"/>
<dbReference type="SMART" id="SM00052">
    <property type="entry name" value="EAL"/>
    <property type="match status" value="1"/>
</dbReference>
<dbReference type="CDD" id="cd01949">
    <property type="entry name" value="GGDEF"/>
    <property type="match status" value="1"/>
</dbReference>
<dbReference type="EMBL" id="QOUX01000039">
    <property type="protein sequence ID" value="RXJ00285.1"/>
    <property type="molecule type" value="Genomic_DNA"/>
</dbReference>
<feature type="domain" description="HAMP" evidence="8">
    <location>
        <begin position="303"/>
        <end position="355"/>
    </location>
</feature>
<dbReference type="SUPFAM" id="SSF55073">
    <property type="entry name" value="Nucleotide cyclase"/>
    <property type="match status" value="1"/>
</dbReference>
<dbReference type="SUPFAM" id="SSF141868">
    <property type="entry name" value="EAL domain-like"/>
    <property type="match status" value="1"/>
</dbReference>
<dbReference type="InterPro" id="IPR033479">
    <property type="entry name" value="dCache_1"/>
</dbReference>
<feature type="transmembrane region" description="Helical" evidence="6">
    <location>
        <begin position="12"/>
        <end position="29"/>
    </location>
</feature>
<dbReference type="PROSITE" id="PS50887">
    <property type="entry name" value="GGDEF"/>
    <property type="match status" value="1"/>
</dbReference>
<sequence length="786" mass="89399">MNIKSIRSQMLIYFIVALLALFGFLIYVVDKELQKLPEHMMLQYQEIANARADEIDKELHSFIQEVKMVSQSPVVQSMDLDVIKDYLPKLVLDGQHRNMTIAKTDGEGWTTLGNSIDISDQEQFQKIIVEGNPSWISQPFISPYADTDIPIIIISHEVKRNEEIVGLVNIVISNEFLNKVVQNINLGNTGLAWIVDREGNIVAHADSSVGFNRHISEFIPNNHTYTEAFNPGNGLGWLQHNNVQGKEIVTFYKSMDSSPGWTLLLSINNEELLKEVSNARVSIILFFILGIVLMSIFAFYYTTTISKPILHLKKVFEKAETGNLNVVADETVKNEVGAAAKSFNKMLTQLRKLTYRDSLTNLHNLNGFLLELPDRAKQLKKKYSNIAIVVVSLDDFKRINSISGYTGGNLVLLKLAKLLSEFVKEEEGLGRYFGDEFILLLKGDSLEKIEERIQLLWDKCSTEMTINDTEYRLRVSIGVAITDNPLIKVEDIVNEANIAKVQAKKQGGNRYQFFDQNIDRAIKIEQKVENALFHAIEKNELYLVFQPIVDLKTNTIIGTEALIRWDHDYFKQITPLKLIEIAEQSGLIVDIGKWVLREALKQNKKWHDLGYSSMFVSVNISAIQFDQPNFVSMVKSILEETSMSPEFLELEVTETNAMTMVDEKLAKMSKLKEMGIRIAIDDFGTGYSSLAYFTRFPINTLKIDRSFVNEIYHDENAKTIITTIINMAKTINIATTAEGVETFDQVKFLEEQGCDKIQGFLISRPVNPEDIEELFKNKELSKRIEA</sequence>
<dbReference type="InterPro" id="IPR043128">
    <property type="entry name" value="Rev_trsase/Diguanyl_cyclase"/>
</dbReference>
<reference evidence="10 11" key="1">
    <citation type="journal article" date="2019" name="Int. J. Syst. Evol. Microbiol.">
        <title>Anaerobacillus alkaliphilus sp. nov., a novel alkaliphilic and moderately halophilic bacterium.</title>
        <authorList>
            <person name="Borsodi A.K."/>
            <person name="Aszalos J.M."/>
            <person name="Bihari P."/>
            <person name="Nagy I."/>
            <person name="Schumann P."/>
            <person name="Sproer C."/>
            <person name="Kovacs A.L."/>
            <person name="Boka K."/>
            <person name="Dobosy P."/>
            <person name="Ovari M."/>
            <person name="Szili-Kovacs T."/>
            <person name="Toth E."/>
        </authorList>
    </citation>
    <scope>NUCLEOTIDE SEQUENCE [LARGE SCALE GENOMIC DNA]</scope>
    <source>
        <strain evidence="10 11">B16-10</strain>
    </source>
</reference>
<keyword evidence="3 6" id="KW-0812">Transmembrane</keyword>
<dbReference type="CDD" id="cd12912">
    <property type="entry name" value="PDC2_MCP_like"/>
    <property type="match status" value="1"/>
</dbReference>
<feature type="transmembrane region" description="Helical" evidence="6">
    <location>
        <begin position="281"/>
        <end position="301"/>
    </location>
</feature>
<dbReference type="Gene3D" id="3.30.450.20">
    <property type="entry name" value="PAS domain"/>
    <property type="match status" value="1"/>
</dbReference>
<dbReference type="NCBIfam" id="TIGR00254">
    <property type="entry name" value="GGDEF"/>
    <property type="match status" value="1"/>
</dbReference>
<keyword evidence="11" id="KW-1185">Reference proteome</keyword>
<accession>A0A4Q0VTI7</accession>
<proteinExistence type="predicted"/>
<evidence type="ECO:0000259" key="9">
    <source>
        <dbReference type="PROSITE" id="PS50887"/>
    </source>
</evidence>
<dbReference type="InterPro" id="IPR050706">
    <property type="entry name" value="Cyclic-di-GMP_PDE-like"/>
</dbReference>
<dbReference type="Pfam" id="PF00990">
    <property type="entry name" value="GGDEF"/>
    <property type="match status" value="1"/>
</dbReference>
<dbReference type="GO" id="GO:0071111">
    <property type="term" value="F:cyclic-guanylate-specific phosphodiesterase activity"/>
    <property type="evidence" value="ECO:0007669"/>
    <property type="project" value="InterPro"/>
</dbReference>
<evidence type="ECO:0000256" key="3">
    <source>
        <dbReference type="ARBA" id="ARBA00022692"/>
    </source>
</evidence>
<evidence type="ECO:0000256" key="5">
    <source>
        <dbReference type="ARBA" id="ARBA00023136"/>
    </source>
</evidence>
<keyword evidence="5 6" id="KW-0472">Membrane</keyword>
<dbReference type="GO" id="GO:0005886">
    <property type="term" value="C:plasma membrane"/>
    <property type="evidence" value="ECO:0007669"/>
    <property type="project" value="UniProtKB-SubCell"/>
</dbReference>
<dbReference type="Gene3D" id="3.20.20.450">
    <property type="entry name" value="EAL domain"/>
    <property type="match status" value="1"/>
</dbReference>
<evidence type="ECO:0000259" key="7">
    <source>
        <dbReference type="PROSITE" id="PS50883"/>
    </source>
</evidence>
<organism evidence="10 11">
    <name type="scientific">Anaerobacillus alkaliphilus</name>
    <dbReference type="NCBI Taxonomy" id="1548597"/>
    <lineage>
        <taxon>Bacteria</taxon>
        <taxon>Bacillati</taxon>
        <taxon>Bacillota</taxon>
        <taxon>Bacilli</taxon>
        <taxon>Bacillales</taxon>
        <taxon>Bacillaceae</taxon>
        <taxon>Anaerobacillus</taxon>
    </lineage>
</organism>
<dbReference type="Gene3D" id="6.10.340.10">
    <property type="match status" value="1"/>
</dbReference>
<keyword evidence="2" id="KW-1003">Cell membrane</keyword>
<dbReference type="SMART" id="SM00267">
    <property type="entry name" value="GGDEF"/>
    <property type="match status" value="1"/>
</dbReference>
<dbReference type="GO" id="GO:0007165">
    <property type="term" value="P:signal transduction"/>
    <property type="evidence" value="ECO:0007669"/>
    <property type="project" value="InterPro"/>
</dbReference>
<keyword evidence="4 6" id="KW-1133">Transmembrane helix</keyword>
<evidence type="ECO:0000256" key="1">
    <source>
        <dbReference type="ARBA" id="ARBA00004651"/>
    </source>
</evidence>
<feature type="domain" description="EAL" evidence="7">
    <location>
        <begin position="525"/>
        <end position="779"/>
    </location>
</feature>
<dbReference type="SUPFAM" id="SSF158472">
    <property type="entry name" value="HAMP domain-like"/>
    <property type="match status" value="1"/>
</dbReference>
<evidence type="ECO:0000259" key="8">
    <source>
        <dbReference type="PROSITE" id="PS50885"/>
    </source>
</evidence>
<dbReference type="InterPro" id="IPR029787">
    <property type="entry name" value="Nucleotide_cyclase"/>
</dbReference>
<gene>
    <name evidence="10" type="ORF">DS745_12180</name>
</gene>
<comment type="subcellular location">
    <subcellularLocation>
        <location evidence="1">Cell membrane</location>
        <topology evidence="1">Multi-pass membrane protein</topology>
    </subcellularLocation>
</comment>
<dbReference type="SMART" id="SM00304">
    <property type="entry name" value="HAMP"/>
    <property type="match status" value="1"/>
</dbReference>
<dbReference type="Pfam" id="PF00672">
    <property type="entry name" value="HAMP"/>
    <property type="match status" value="1"/>
</dbReference>
<dbReference type="AlphaFoldDB" id="A0A4Q0VTI7"/>
<dbReference type="Gene3D" id="3.30.70.270">
    <property type="match status" value="1"/>
</dbReference>